<evidence type="ECO:0000256" key="4">
    <source>
        <dbReference type="PROSITE-ProRule" id="PRU00169"/>
    </source>
</evidence>
<gene>
    <name evidence="6" type="ORF">HNQ66_004439</name>
</gene>
<feature type="modified residue" description="4-aspartylphosphate" evidence="4">
    <location>
        <position position="63"/>
    </location>
</feature>
<reference evidence="6 7" key="1">
    <citation type="submission" date="2020-08" db="EMBL/GenBank/DDBJ databases">
        <title>Genomic Encyclopedia of Type Strains, Phase IV (KMG-IV): sequencing the most valuable type-strain genomes for metagenomic binning, comparative biology and taxonomic classification.</title>
        <authorList>
            <person name="Goeker M."/>
        </authorList>
    </citation>
    <scope>NUCLEOTIDE SEQUENCE [LARGE SCALE GENOMIC DNA]</scope>
    <source>
        <strain evidence="6 7">DSM 21319</strain>
    </source>
</reference>
<dbReference type="InterPro" id="IPR050595">
    <property type="entry name" value="Bact_response_regulator"/>
</dbReference>
<accession>A0A7W7YZ41</accession>
<evidence type="ECO:0000256" key="3">
    <source>
        <dbReference type="ARBA" id="ARBA00023163"/>
    </source>
</evidence>
<dbReference type="EMBL" id="JACHIK010000025">
    <property type="protein sequence ID" value="MBB5045011.1"/>
    <property type="molecule type" value="Genomic_DNA"/>
</dbReference>
<evidence type="ECO:0000313" key="7">
    <source>
        <dbReference type="Proteomes" id="UP000535406"/>
    </source>
</evidence>
<evidence type="ECO:0000256" key="1">
    <source>
        <dbReference type="ARBA" id="ARBA00022553"/>
    </source>
</evidence>
<dbReference type="PANTHER" id="PTHR44591:SF3">
    <property type="entry name" value="RESPONSE REGULATORY DOMAIN-CONTAINING PROTEIN"/>
    <property type="match status" value="1"/>
</dbReference>
<dbReference type="SMART" id="SM00448">
    <property type="entry name" value="REC"/>
    <property type="match status" value="1"/>
</dbReference>
<keyword evidence="2" id="KW-0805">Transcription regulation</keyword>
<dbReference type="PROSITE" id="PS50110">
    <property type="entry name" value="RESPONSE_REGULATORY"/>
    <property type="match status" value="1"/>
</dbReference>
<dbReference type="GO" id="GO:0003677">
    <property type="term" value="F:DNA binding"/>
    <property type="evidence" value="ECO:0007669"/>
    <property type="project" value="UniProtKB-KW"/>
</dbReference>
<organism evidence="6 7">
    <name type="scientific">Shinella fusca</name>
    <dbReference type="NCBI Taxonomy" id="544480"/>
    <lineage>
        <taxon>Bacteria</taxon>
        <taxon>Pseudomonadati</taxon>
        <taxon>Pseudomonadota</taxon>
        <taxon>Alphaproteobacteria</taxon>
        <taxon>Hyphomicrobiales</taxon>
        <taxon>Rhizobiaceae</taxon>
        <taxon>Shinella</taxon>
    </lineage>
</organism>
<name>A0A7W7YZ41_9HYPH</name>
<proteinExistence type="predicted"/>
<dbReference type="PANTHER" id="PTHR44591">
    <property type="entry name" value="STRESS RESPONSE REGULATOR PROTEIN 1"/>
    <property type="match status" value="1"/>
</dbReference>
<dbReference type="InterPro" id="IPR011006">
    <property type="entry name" value="CheY-like_superfamily"/>
</dbReference>
<dbReference type="Gene3D" id="3.40.50.2300">
    <property type="match status" value="1"/>
</dbReference>
<dbReference type="Proteomes" id="UP000535406">
    <property type="component" value="Unassembled WGS sequence"/>
</dbReference>
<comment type="caution">
    <text evidence="6">The sequence shown here is derived from an EMBL/GenBank/DDBJ whole genome shotgun (WGS) entry which is preliminary data.</text>
</comment>
<keyword evidence="7" id="KW-1185">Reference proteome</keyword>
<sequence>MSFDDGRCRAAKRVLVAEDEILIAMEIERALASGGFEVLGPVGSVEEALQLLHRERPDAAVLDVTLRDGKVTAVAALLRSRDVPFVLASAEGRALTESGFFRGVTNLGKPTDMSRMVGEIRRLLG</sequence>
<keyword evidence="6" id="KW-0238">DNA-binding</keyword>
<dbReference type="Pfam" id="PF00072">
    <property type="entry name" value="Response_reg"/>
    <property type="match status" value="1"/>
</dbReference>
<dbReference type="InterPro" id="IPR001789">
    <property type="entry name" value="Sig_transdc_resp-reg_receiver"/>
</dbReference>
<protein>
    <submittedName>
        <fullName evidence="6">DNA-binding response OmpR family regulator</fullName>
    </submittedName>
</protein>
<feature type="domain" description="Response regulatory" evidence="5">
    <location>
        <begin position="13"/>
        <end position="124"/>
    </location>
</feature>
<keyword evidence="1 4" id="KW-0597">Phosphoprotein</keyword>
<dbReference type="RefSeq" id="WP_184146832.1">
    <property type="nucleotide sequence ID" value="NZ_JACHIK010000025.1"/>
</dbReference>
<dbReference type="AlphaFoldDB" id="A0A7W7YZ41"/>
<dbReference type="SUPFAM" id="SSF52172">
    <property type="entry name" value="CheY-like"/>
    <property type="match status" value="1"/>
</dbReference>
<evidence type="ECO:0000259" key="5">
    <source>
        <dbReference type="PROSITE" id="PS50110"/>
    </source>
</evidence>
<keyword evidence="3" id="KW-0804">Transcription</keyword>
<dbReference type="GO" id="GO:0000160">
    <property type="term" value="P:phosphorelay signal transduction system"/>
    <property type="evidence" value="ECO:0007669"/>
    <property type="project" value="InterPro"/>
</dbReference>
<evidence type="ECO:0000256" key="2">
    <source>
        <dbReference type="ARBA" id="ARBA00023015"/>
    </source>
</evidence>
<evidence type="ECO:0000313" key="6">
    <source>
        <dbReference type="EMBL" id="MBB5045011.1"/>
    </source>
</evidence>